<sequence length="140" mass="15186">CPLLNIMNCPPTEADISSDKKLVASENLSVYDSNKKEVESQFLPIINESISIRNYHTTAYTASAPPLGFSTYTISSTTKPDNGTGKDDIEIGTGNLKLIYSRSEGKLSHYVNTRSSIKASLKQSYSFYAGFDGTTGLQAS</sequence>
<dbReference type="GO" id="GO:0005975">
    <property type="term" value="P:carbohydrate metabolic process"/>
    <property type="evidence" value="ECO:0007669"/>
    <property type="project" value="InterPro"/>
</dbReference>
<proteinExistence type="predicted"/>
<dbReference type="PANTHER" id="PTHR11607:SF3">
    <property type="entry name" value="LYSOSOMAL ALPHA-MANNOSIDASE"/>
    <property type="match status" value="1"/>
</dbReference>
<reference evidence="1" key="1">
    <citation type="submission" date="2022-06" db="EMBL/GenBank/DDBJ databases">
        <title>Uncovering the hologenomic basis of an extraordinary plant invasion.</title>
        <authorList>
            <person name="Bieker V.C."/>
            <person name="Martin M.D."/>
            <person name="Gilbert T."/>
            <person name="Hodgins K."/>
            <person name="Battlay P."/>
            <person name="Petersen B."/>
            <person name="Wilson J."/>
        </authorList>
    </citation>
    <scope>NUCLEOTIDE SEQUENCE</scope>
    <source>
        <strain evidence="1">AA19_3_7</strain>
        <tissue evidence="1">Leaf</tissue>
    </source>
</reference>
<dbReference type="Proteomes" id="UP001206925">
    <property type="component" value="Unassembled WGS sequence"/>
</dbReference>
<dbReference type="SUPFAM" id="SSF74650">
    <property type="entry name" value="Galactose mutarotase-like"/>
    <property type="match status" value="1"/>
</dbReference>
<keyword evidence="2" id="KW-1185">Reference proteome</keyword>
<dbReference type="InterPro" id="IPR050843">
    <property type="entry name" value="Glycosyl_Hydrlase_38"/>
</dbReference>
<protein>
    <submittedName>
        <fullName evidence="1">Uncharacterized protein</fullName>
    </submittedName>
</protein>
<name>A0AAD5GBN4_AMBAR</name>
<dbReference type="GO" id="GO:0004559">
    <property type="term" value="F:alpha-mannosidase activity"/>
    <property type="evidence" value="ECO:0007669"/>
    <property type="project" value="TreeGrafter"/>
</dbReference>
<evidence type="ECO:0000313" key="1">
    <source>
        <dbReference type="EMBL" id="KAI7736510.1"/>
    </source>
</evidence>
<evidence type="ECO:0000313" key="2">
    <source>
        <dbReference type="Proteomes" id="UP001206925"/>
    </source>
</evidence>
<dbReference type="EMBL" id="JAMZMK010009255">
    <property type="protein sequence ID" value="KAI7736510.1"/>
    <property type="molecule type" value="Genomic_DNA"/>
</dbReference>
<feature type="non-terminal residue" evidence="1">
    <location>
        <position position="140"/>
    </location>
</feature>
<dbReference type="InterPro" id="IPR011013">
    <property type="entry name" value="Gal_mutarotase_sf_dom"/>
</dbReference>
<accession>A0AAD5GBN4</accession>
<comment type="caution">
    <text evidence="1">The sequence shown here is derived from an EMBL/GenBank/DDBJ whole genome shotgun (WGS) entry which is preliminary data.</text>
</comment>
<dbReference type="Gene3D" id="2.60.40.1180">
    <property type="entry name" value="Golgi alpha-mannosidase II"/>
    <property type="match status" value="1"/>
</dbReference>
<dbReference type="InterPro" id="IPR013780">
    <property type="entry name" value="Glyco_hydro_b"/>
</dbReference>
<organism evidence="1 2">
    <name type="scientific">Ambrosia artemisiifolia</name>
    <name type="common">Common ragweed</name>
    <dbReference type="NCBI Taxonomy" id="4212"/>
    <lineage>
        <taxon>Eukaryota</taxon>
        <taxon>Viridiplantae</taxon>
        <taxon>Streptophyta</taxon>
        <taxon>Embryophyta</taxon>
        <taxon>Tracheophyta</taxon>
        <taxon>Spermatophyta</taxon>
        <taxon>Magnoliopsida</taxon>
        <taxon>eudicotyledons</taxon>
        <taxon>Gunneridae</taxon>
        <taxon>Pentapetalae</taxon>
        <taxon>asterids</taxon>
        <taxon>campanulids</taxon>
        <taxon>Asterales</taxon>
        <taxon>Asteraceae</taxon>
        <taxon>Asteroideae</taxon>
        <taxon>Heliantheae alliance</taxon>
        <taxon>Heliantheae</taxon>
        <taxon>Ambrosia</taxon>
    </lineage>
</organism>
<gene>
    <name evidence="1" type="ORF">M8C21_022841</name>
</gene>
<dbReference type="GO" id="GO:0030246">
    <property type="term" value="F:carbohydrate binding"/>
    <property type="evidence" value="ECO:0007669"/>
    <property type="project" value="InterPro"/>
</dbReference>
<dbReference type="AlphaFoldDB" id="A0AAD5GBN4"/>
<dbReference type="PANTHER" id="PTHR11607">
    <property type="entry name" value="ALPHA-MANNOSIDASE"/>
    <property type="match status" value="1"/>
</dbReference>